<dbReference type="EC" id="6.3.4.15" evidence="3"/>
<dbReference type="InterPro" id="IPR004143">
    <property type="entry name" value="BPL_LPL_catalytic"/>
</dbReference>
<dbReference type="Gene3D" id="3.30.930.10">
    <property type="entry name" value="Bira Bifunctional Protein, Domain 2"/>
    <property type="match status" value="1"/>
</dbReference>
<organism evidence="3 4">
    <name type="scientific">Diplocloster modestus</name>
    <dbReference type="NCBI Taxonomy" id="2850322"/>
    <lineage>
        <taxon>Bacteria</taxon>
        <taxon>Bacillati</taxon>
        <taxon>Bacillota</taxon>
        <taxon>Clostridia</taxon>
        <taxon>Lachnospirales</taxon>
        <taxon>Lachnospiraceae</taxon>
        <taxon>Diplocloster</taxon>
    </lineage>
</organism>
<dbReference type="InterPro" id="IPR004408">
    <property type="entry name" value="Biotin_CoA_COase_ligase"/>
</dbReference>
<reference evidence="3 4" key="1">
    <citation type="submission" date="2021-06" db="EMBL/GenBank/DDBJ databases">
        <title>Description of novel taxa of the family Lachnospiraceae.</title>
        <authorList>
            <person name="Chaplin A.V."/>
            <person name="Sokolova S.R."/>
            <person name="Pikina A.P."/>
            <person name="Korzhanova M."/>
            <person name="Belova V."/>
            <person name="Korostin D."/>
            <person name="Efimov B.A."/>
        </authorList>
    </citation>
    <scope>NUCLEOTIDE SEQUENCE [LARGE SCALE GENOMIC DNA]</scope>
    <source>
        <strain evidence="3 4">ASD4241</strain>
    </source>
</reference>
<dbReference type="RefSeq" id="WP_158354257.1">
    <property type="nucleotide sequence ID" value="NZ_JAHQCX010000015.1"/>
</dbReference>
<dbReference type="PANTHER" id="PTHR12835:SF5">
    <property type="entry name" value="BIOTIN--PROTEIN LIGASE"/>
    <property type="match status" value="1"/>
</dbReference>
<evidence type="ECO:0000313" key="3">
    <source>
        <dbReference type="EMBL" id="MBU9728008.1"/>
    </source>
</evidence>
<sequence length="286" mass="32769">MMRNRDTISEHYIREELQKYDIPIAVRVVEEIDSTNEALKRMARQGLKEDFLLIAGKQSYGRGTKGRSFYSPESTGIYMSILLHPKADALQSMRLTIMAAVAQARAIERLKGEAIQIKWPNDIWLHGKKTSGILTEIIGVYENGQVSGVIVGIGINVYEPRQGFPKPVEKIAGALYGPDEWQENLKNDLVVGLLKKFFAYYRQLPEDTFFAEYKKRCFVIGKRIWILPVPEKIKKKSDSLPTEQILKDLPEEAEVLDLDKQYRLYVRYADGRCGFLSHQEISIKLV</sequence>
<feature type="domain" description="BPL/LPL catalytic" evidence="2">
    <location>
        <begin position="11"/>
        <end position="201"/>
    </location>
</feature>
<dbReference type="PROSITE" id="PS51733">
    <property type="entry name" value="BPL_LPL_CATALYTIC"/>
    <property type="match status" value="1"/>
</dbReference>
<dbReference type="SUPFAM" id="SSF55681">
    <property type="entry name" value="Class II aaRS and biotin synthetases"/>
    <property type="match status" value="1"/>
</dbReference>
<comment type="caution">
    <text evidence="3">The sequence shown here is derived from an EMBL/GenBank/DDBJ whole genome shotgun (WGS) entry which is preliminary data.</text>
</comment>
<protein>
    <submittedName>
        <fullName evidence="3">Biotin--[acetyl-CoA-carboxylase] ligase</fullName>
        <ecNumber evidence="3">6.3.4.15</ecNumber>
    </submittedName>
</protein>
<dbReference type="PANTHER" id="PTHR12835">
    <property type="entry name" value="BIOTIN PROTEIN LIGASE"/>
    <property type="match status" value="1"/>
</dbReference>
<dbReference type="EMBL" id="JAHQCX010000015">
    <property type="protein sequence ID" value="MBU9728008.1"/>
    <property type="molecule type" value="Genomic_DNA"/>
</dbReference>
<accession>A0ABS6KBY8</accession>
<dbReference type="CDD" id="cd16442">
    <property type="entry name" value="BPL"/>
    <property type="match status" value="1"/>
</dbReference>
<keyword evidence="1 3" id="KW-0436">Ligase</keyword>
<dbReference type="InterPro" id="IPR045864">
    <property type="entry name" value="aa-tRNA-synth_II/BPL/LPL"/>
</dbReference>
<evidence type="ECO:0000313" key="4">
    <source>
        <dbReference type="Proteomes" id="UP001314681"/>
    </source>
</evidence>
<dbReference type="NCBIfam" id="TIGR00121">
    <property type="entry name" value="birA_ligase"/>
    <property type="match status" value="1"/>
</dbReference>
<keyword evidence="4" id="KW-1185">Reference proteome</keyword>
<dbReference type="Pfam" id="PF03099">
    <property type="entry name" value="BPL_LplA_LipB"/>
    <property type="match status" value="1"/>
</dbReference>
<name>A0ABS6KBY8_9FIRM</name>
<proteinExistence type="predicted"/>
<evidence type="ECO:0000259" key="2">
    <source>
        <dbReference type="PROSITE" id="PS51733"/>
    </source>
</evidence>
<dbReference type="GO" id="GO:0004077">
    <property type="term" value="F:biotin--[biotin carboxyl-carrier protein] ligase activity"/>
    <property type="evidence" value="ECO:0007669"/>
    <property type="project" value="UniProtKB-EC"/>
</dbReference>
<dbReference type="Proteomes" id="UP001314681">
    <property type="component" value="Unassembled WGS sequence"/>
</dbReference>
<evidence type="ECO:0000256" key="1">
    <source>
        <dbReference type="ARBA" id="ARBA00022598"/>
    </source>
</evidence>
<gene>
    <name evidence="3" type="ORF">KTH90_18525</name>
</gene>